<dbReference type="Proteomes" id="UP000092993">
    <property type="component" value="Unassembled WGS sequence"/>
</dbReference>
<reference evidence="2 3" key="1">
    <citation type="submission" date="2016-03" db="EMBL/GenBank/DDBJ databases">
        <title>Whole genome sequencing of Grifola frondosa 9006-11.</title>
        <authorList>
            <person name="Min B."/>
            <person name="Park H."/>
            <person name="Kim J.-G."/>
            <person name="Cho H."/>
            <person name="Oh Y.-L."/>
            <person name="Kong W.-S."/>
            <person name="Choi I.-G."/>
        </authorList>
    </citation>
    <scope>NUCLEOTIDE SEQUENCE [LARGE SCALE GENOMIC DNA]</scope>
    <source>
        <strain evidence="2 3">9006-11</strain>
    </source>
</reference>
<keyword evidence="3" id="KW-1185">Reference proteome</keyword>
<proteinExistence type="predicted"/>
<name>A0A1C7M148_GRIFR</name>
<accession>A0A1C7M148</accession>
<comment type="caution">
    <text evidence="2">The sequence shown here is derived from an EMBL/GenBank/DDBJ whole genome shotgun (WGS) entry which is preliminary data.</text>
</comment>
<dbReference type="EMBL" id="LUGG01000014">
    <property type="protein sequence ID" value="OBZ70059.1"/>
    <property type="molecule type" value="Genomic_DNA"/>
</dbReference>
<organism evidence="2 3">
    <name type="scientific">Grifola frondosa</name>
    <name type="common">Maitake</name>
    <name type="synonym">Polyporus frondosus</name>
    <dbReference type="NCBI Taxonomy" id="5627"/>
    <lineage>
        <taxon>Eukaryota</taxon>
        <taxon>Fungi</taxon>
        <taxon>Dikarya</taxon>
        <taxon>Basidiomycota</taxon>
        <taxon>Agaricomycotina</taxon>
        <taxon>Agaricomycetes</taxon>
        <taxon>Polyporales</taxon>
        <taxon>Grifolaceae</taxon>
        <taxon>Grifola</taxon>
    </lineage>
</organism>
<evidence type="ECO:0000313" key="2">
    <source>
        <dbReference type="EMBL" id="OBZ70059.1"/>
    </source>
</evidence>
<sequence>MAELSLEEVFTVRPNAVPNRRIDLGAQESSSDLTSHPPSGIALSKPVTPPVPPGLQLRSPSSISIEVEAESQQRIEGPSASAFAPGGNDSSSIQIQETVLRNAPPFEETAAVLPIPAEERPPAPPVLHPLQTAFSPVPPTSPPYGSPYGYPPTLPPGVAMGRNGMPYELATGRPVYLQATPPRLRRPCSLLAR</sequence>
<protein>
    <submittedName>
        <fullName evidence="2">Uncharacterized protein</fullName>
    </submittedName>
</protein>
<evidence type="ECO:0000256" key="1">
    <source>
        <dbReference type="SAM" id="MobiDB-lite"/>
    </source>
</evidence>
<feature type="region of interest" description="Disordered" evidence="1">
    <location>
        <begin position="18"/>
        <end position="58"/>
    </location>
</feature>
<feature type="compositionally biased region" description="Polar residues" evidence="1">
    <location>
        <begin position="27"/>
        <end position="37"/>
    </location>
</feature>
<evidence type="ECO:0000313" key="3">
    <source>
        <dbReference type="Proteomes" id="UP000092993"/>
    </source>
</evidence>
<gene>
    <name evidence="2" type="ORF">A0H81_09624</name>
</gene>
<dbReference type="AlphaFoldDB" id="A0A1C7M148"/>
<dbReference type="STRING" id="5627.A0A1C7M148"/>
<feature type="region of interest" description="Disordered" evidence="1">
    <location>
        <begin position="71"/>
        <end position="90"/>
    </location>
</feature>